<evidence type="ECO:0000256" key="2">
    <source>
        <dbReference type="SAM" id="Phobius"/>
    </source>
</evidence>
<dbReference type="InterPro" id="IPR019692">
    <property type="entry name" value="CFP-6_PH"/>
</dbReference>
<protein>
    <submittedName>
        <fullName evidence="4">PH domain-containing protein</fullName>
    </submittedName>
</protein>
<accession>A0A3G8ZJN2</accession>
<keyword evidence="2" id="KW-1133">Transmembrane helix</keyword>
<gene>
    <name evidence="4" type="ORF">EH165_04670</name>
</gene>
<evidence type="ECO:0000259" key="3">
    <source>
        <dbReference type="Pfam" id="PF10756"/>
    </source>
</evidence>
<dbReference type="Proteomes" id="UP000268084">
    <property type="component" value="Chromosome"/>
</dbReference>
<organism evidence="4 5">
    <name type="scientific">Nakamurella antarctica</name>
    <dbReference type="NCBI Taxonomy" id="1902245"/>
    <lineage>
        <taxon>Bacteria</taxon>
        <taxon>Bacillati</taxon>
        <taxon>Actinomycetota</taxon>
        <taxon>Actinomycetes</taxon>
        <taxon>Nakamurellales</taxon>
        <taxon>Nakamurellaceae</taxon>
        <taxon>Nakamurella</taxon>
    </lineage>
</organism>
<feature type="transmembrane region" description="Helical" evidence="2">
    <location>
        <begin position="17"/>
        <end position="39"/>
    </location>
</feature>
<feature type="compositionally biased region" description="Low complexity" evidence="1">
    <location>
        <begin position="155"/>
        <end position="166"/>
    </location>
</feature>
<dbReference type="Pfam" id="PF10756">
    <property type="entry name" value="bPH_6"/>
    <property type="match status" value="1"/>
</dbReference>
<feature type="compositionally biased region" description="Basic and acidic residues" evidence="1">
    <location>
        <begin position="176"/>
        <end position="187"/>
    </location>
</feature>
<dbReference type="KEGG" id="nak:EH165_04670"/>
<dbReference type="OrthoDB" id="5191452at2"/>
<reference evidence="4 5" key="2">
    <citation type="submission" date="2018-12" db="EMBL/GenBank/DDBJ databases">
        <title>Nakamurella antarcticus sp. nov., isolated from Antarctica South Shetland Islands soil.</title>
        <authorList>
            <person name="Peng F."/>
        </authorList>
    </citation>
    <scope>NUCLEOTIDE SEQUENCE [LARGE SCALE GENOMIC DNA]</scope>
    <source>
        <strain evidence="4 5">S14-144</strain>
    </source>
</reference>
<feature type="region of interest" description="Disordered" evidence="1">
    <location>
        <begin position="153"/>
        <end position="195"/>
    </location>
</feature>
<keyword evidence="2" id="KW-0472">Membrane</keyword>
<reference evidence="4 5" key="1">
    <citation type="submission" date="2018-11" db="EMBL/GenBank/DDBJ databases">
        <authorList>
            <person name="Da X."/>
        </authorList>
    </citation>
    <scope>NUCLEOTIDE SEQUENCE [LARGE SCALE GENOMIC DNA]</scope>
    <source>
        <strain evidence="4 5">S14-144</strain>
    </source>
</reference>
<keyword evidence="5" id="KW-1185">Reference proteome</keyword>
<feature type="transmembrane region" description="Helical" evidence="2">
    <location>
        <begin position="51"/>
        <end position="71"/>
    </location>
</feature>
<proteinExistence type="predicted"/>
<dbReference type="RefSeq" id="WP_124798244.1">
    <property type="nucleotide sequence ID" value="NZ_CP034170.1"/>
</dbReference>
<evidence type="ECO:0000256" key="1">
    <source>
        <dbReference type="SAM" id="MobiDB-lite"/>
    </source>
</evidence>
<sequence>MTTTNNPVLLTVRPRKITYFAGVGAAIVVAVTAVVGVTLRSDTTGVYFRTADAVSMIVLGLLFAGGMMLVARPRLRVYADVVKVRNIFGEKTIEWPLIHRVAFPEGSQYSQLELADDEMVAVMAIQAMDKERAVAALQQFRALFKQYGSPPPVVSPEAAARRVAAPDPHRPLGRLEQIDLQRAAEGKTKKRFGGR</sequence>
<feature type="domain" description="Low molecular weight protein antigen 6 PH" evidence="3">
    <location>
        <begin position="72"/>
        <end position="141"/>
    </location>
</feature>
<name>A0A3G8ZJN2_9ACTN</name>
<keyword evidence="2" id="KW-0812">Transmembrane</keyword>
<evidence type="ECO:0000313" key="5">
    <source>
        <dbReference type="Proteomes" id="UP000268084"/>
    </source>
</evidence>
<dbReference type="AlphaFoldDB" id="A0A3G8ZJN2"/>
<dbReference type="EMBL" id="CP034170">
    <property type="protein sequence ID" value="AZI57559.1"/>
    <property type="molecule type" value="Genomic_DNA"/>
</dbReference>
<evidence type="ECO:0000313" key="4">
    <source>
        <dbReference type="EMBL" id="AZI57559.1"/>
    </source>
</evidence>